<comment type="caution">
    <text evidence="2">The sequence shown here is derived from an EMBL/GenBank/DDBJ whole genome shotgun (WGS) entry which is preliminary data.</text>
</comment>
<dbReference type="EMBL" id="JBBPHU010000012">
    <property type="protein sequence ID" value="KAK7511363.1"/>
    <property type="molecule type" value="Genomic_DNA"/>
</dbReference>
<reference evidence="2 3" key="1">
    <citation type="submission" date="2024-04" db="EMBL/GenBank/DDBJ databases">
        <title>Phyllosticta paracitricarpa is synonymous to the EU quarantine fungus P. citricarpa based on phylogenomic analyses.</title>
        <authorList>
            <consortium name="Lawrence Berkeley National Laboratory"/>
            <person name="Van Ingen-Buijs V.A."/>
            <person name="Van Westerhoven A.C."/>
            <person name="Haridas S."/>
            <person name="Skiadas P."/>
            <person name="Martin F."/>
            <person name="Groenewald J.Z."/>
            <person name="Crous P.W."/>
            <person name="Seidl M.F."/>
        </authorList>
    </citation>
    <scope>NUCLEOTIDE SEQUENCE [LARGE SCALE GENOMIC DNA]</scope>
    <source>
        <strain evidence="2 3">CBS 123371</strain>
    </source>
</reference>
<dbReference type="PANTHER" id="PTHR43546:SF9">
    <property type="entry name" value="L-ASCORBATE-6-PHOSPHATE LACTONASE ULAG-RELATED"/>
    <property type="match status" value="1"/>
</dbReference>
<evidence type="ECO:0000313" key="3">
    <source>
        <dbReference type="Proteomes" id="UP001363622"/>
    </source>
</evidence>
<dbReference type="InterPro" id="IPR050114">
    <property type="entry name" value="UPF0173_UPF0282_UlaG_hydrolase"/>
</dbReference>
<keyword evidence="1" id="KW-0378">Hydrolase</keyword>
<name>A0ABR1KB04_9PEZI</name>
<dbReference type="InterPro" id="IPR036866">
    <property type="entry name" value="RibonucZ/Hydroxyglut_hydro"/>
</dbReference>
<sequence length="136" mass="14887">MSATSTTLADRLLDGRKVLTAMDSAKNLAPRPAVCGMRSCETITDYEVGGKRFTTTATPCQHLPGGESTGFQLHQESFGCTIGKPNAIWFSGDTVWIPELAEIRNKYHVLAAVLNLKPVSVLSGERRREASYKEEK</sequence>
<organism evidence="2 3">
    <name type="scientific">Phyllosticta citriasiana</name>
    <dbReference type="NCBI Taxonomy" id="595635"/>
    <lineage>
        <taxon>Eukaryota</taxon>
        <taxon>Fungi</taxon>
        <taxon>Dikarya</taxon>
        <taxon>Ascomycota</taxon>
        <taxon>Pezizomycotina</taxon>
        <taxon>Dothideomycetes</taxon>
        <taxon>Dothideomycetes incertae sedis</taxon>
        <taxon>Botryosphaeriales</taxon>
        <taxon>Phyllostictaceae</taxon>
        <taxon>Phyllosticta</taxon>
    </lineage>
</organism>
<accession>A0ABR1KB04</accession>
<dbReference type="Proteomes" id="UP001363622">
    <property type="component" value="Unassembled WGS sequence"/>
</dbReference>
<gene>
    <name evidence="2" type="ORF">IWZ03DRAFT_58714</name>
</gene>
<evidence type="ECO:0000313" key="2">
    <source>
        <dbReference type="EMBL" id="KAK7511363.1"/>
    </source>
</evidence>
<dbReference type="SUPFAM" id="SSF56281">
    <property type="entry name" value="Metallo-hydrolase/oxidoreductase"/>
    <property type="match status" value="1"/>
</dbReference>
<dbReference type="Gene3D" id="3.60.15.10">
    <property type="entry name" value="Ribonuclease Z/Hydroxyacylglutathione hydrolase-like"/>
    <property type="match status" value="1"/>
</dbReference>
<keyword evidence="3" id="KW-1185">Reference proteome</keyword>
<proteinExistence type="predicted"/>
<protein>
    <submittedName>
        <fullName evidence="2">Uncharacterized protein</fullName>
    </submittedName>
</protein>
<dbReference type="PANTHER" id="PTHR43546">
    <property type="entry name" value="UPF0173 METAL-DEPENDENT HYDROLASE MJ1163-RELATED"/>
    <property type="match status" value="1"/>
</dbReference>
<evidence type="ECO:0000256" key="1">
    <source>
        <dbReference type="ARBA" id="ARBA00022801"/>
    </source>
</evidence>